<reference evidence="3 4" key="1">
    <citation type="submission" date="2019-02" db="EMBL/GenBank/DDBJ databases">
        <title>Deep-cultivation of Planctomycetes and their phenomic and genomic characterization uncovers novel biology.</title>
        <authorList>
            <person name="Wiegand S."/>
            <person name="Jogler M."/>
            <person name="Boedeker C."/>
            <person name="Pinto D."/>
            <person name="Vollmers J."/>
            <person name="Rivas-Marin E."/>
            <person name="Kohn T."/>
            <person name="Peeters S.H."/>
            <person name="Heuer A."/>
            <person name="Rast P."/>
            <person name="Oberbeckmann S."/>
            <person name="Bunk B."/>
            <person name="Jeske O."/>
            <person name="Meyerdierks A."/>
            <person name="Storesund J.E."/>
            <person name="Kallscheuer N."/>
            <person name="Luecker S."/>
            <person name="Lage O.M."/>
            <person name="Pohl T."/>
            <person name="Merkel B.J."/>
            <person name="Hornburger P."/>
            <person name="Mueller R.-W."/>
            <person name="Bruemmer F."/>
            <person name="Labrenz M."/>
            <person name="Spormann A.M."/>
            <person name="Op den Camp H."/>
            <person name="Overmann J."/>
            <person name="Amann R."/>
            <person name="Jetten M.S.M."/>
            <person name="Mascher T."/>
            <person name="Medema M.H."/>
            <person name="Devos D.P."/>
            <person name="Kaster A.-K."/>
            <person name="Ovreas L."/>
            <person name="Rohde M."/>
            <person name="Galperin M.Y."/>
            <person name="Jogler C."/>
        </authorList>
    </citation>
    <scope>NUCLEOTIDE SEQUENCE [LARGE SCALE GENOMIC DNA]</scope>
    <source>
        <strain evidence="3 4">TBK1r</strain>
    </source>
</reference>
<evidence type="ECO:0000256" key="1">
    <source>
        <dbReference type="ARBA" id="ARBA00007198"/>
    </source>
</evidence>
<comment type="similarity">
    <text evidence="1 2">Belongs to the ArsC family.</text>
</comment>
<gene>
    <name evidence="3" type="ORF">TBK1r_42260</name>
</gene>
<keyword evidence="4" id="KW-1185">Reference proteome</keyword>
<name>A0ABX5XUH7_9BACT</name>
<organism evidence="3 4">
    <name type="scientific">Stieleria magnilauensis</name>
    <dbReference type="NCBI Taxonomy" id="2527963"/>
    <lineage>
        <taxon>Bacteria</taxon>
        <taxon>Pseudomonadati</taxon>
        <taxon>Planctomycetota</taxon>
        <taxon>Planctomycetia</taxon>
        <taxon>Pirellulales</taxon>
        <taxon>Pirellulaceae</taxon>
        <taxon>Stieleria</taxon>
    </lineage>
</organism>
<dbReference type="SUPFAM" id="SSF52833">
    <property type="entry name" value="Thioredoxin-like"/>
    <property type="match status" value="1"/>
</dbReference>
<evidence type="ECO:0000256" key="2">
    <source>
        <dbReference type="PROSITE-ProRule" id="PRU01282"/>
    </source>
</evidence>
<accession>A0ABX5XUH7</accession>
<dbReference type="Gene3D" id="3.40.30.10">
    <property type="entry name" value="Glutaredoxin"/>
    <property type="match status" value="1"/>
</dbReference>
<proteinExistence type="inferred from homology"/>
<dbReference type="EMBL" id="CP036432">
    <property type="protein sequence ID" value="QDV85247.1"/>
    <property type="molecule type" value="Genomic_DNA"/>
</dbReference>
<dbReference type="PANTHER" id="PTHR30041:SF4">
    <property type="entry name" value="ARSENATE REDUCTASE"/>
    <property type="match status" value="1"/>
</dbReference>
<dbReference type="InterPro" id="IPR006660">
    <property type="entry name" value="Arsenate_reductase-like"/>
</dbReference>
<protein>
    <submittedName>
        <fullName evidence="3">Arsenate reductase</fullName>
    </submittedName>
</protein>
<dbReference type="PROSITE" id="PS51353">
    <property type="entry name" value="ARSC"/>
    <property type="match status" value="1"/>
</dbReference>
<sequence length="57" mass="6733">MTTIFHNPRCSKSRAAVELLRSREIDFELVKYLEAPPSEKQIRDIVLVQRKMEFAIQ</sequence>
<evidence type="ECO:0000313" key="4">
    <source>
        <dbReference type="Proteomes" id="UP000318081"/>
    </source>
</evidence>
<dbReference type="InterPro" id="IPR036249">
    <property type="entry name" value="Thioredoxin-like_sf"/>
</dbReference>
<dbReference type="Proteomes" id="UP000318081">
    <property type="component" value="Chromosome"/>
</dbReference>
<evidence type="ECO:0000313" key="3">
    <source>
        <dbReference type="EMBL" id="QDV85247.1"/>
    </source>
</evidence>
<dbReference type="PANTHER" id="PTHR30041">
    <property type="entry name" value="ARSENATE REDUCTASE"/>
    <property type="match status" value="1"/>
</dbReference>